<dbReference type="AlphaFoldDB" id="A0A915BQZ5"/>
<feature type="region of interest" description="Disordered" evidence="1">
    <location>
        <begin position="154"/>
        <end position="219"/>
    </location>
</feature>
<name>A0A915BQZ5_PARUN</name>
<accession>A0A915BQZ5</accession>
<evidence type="ECO:0000313" key="3">
    <source>
        <dbReference type="Proteomes" id="UP000887569"/>
    </source>
</evidence>
<feature type="region of interest" description="Disordered" evidence="1">
    <location>
        <begin position="280"/>
        <end position="311"/>
    </location>
</feature>
<sequence>MFTSSIIFVVILFEVRQTNALHCLVVRPGHGLISEKCPRLAVACRVRIEKNSIVWYENKLYDRNRLACVLQSEYGSGKRSGCVRKPSGAVRCWCYGQSNCNNPENSRKLYKAFVKGDEAEFNRIIDEIETSDVSDYNYAEPLLNINEPIDLNESDEVQSSSHTQSLSELRIQSAAQPRNKPNERSSENVEPSTTARPKSFERHGHKFTHESAERFHKVSRHTTTAMIPAETAITTPFKAPVHVASDPRIRPTVGRVYEASKDRDMLSDRKQQNSKFYTEPLDTVRALPTDQTPRGPKRVDPRAQHKSEQQKRYEAIELPNEADQQQRIMKGTSSRICSPLVLSLLIIWIFLF</sequence>
<keyword evidence="2" id="KW-0732">Signal</keyword>
<feature type="compositionally biased region" description="Basic and acidic residues" evidence="1">
    <location>
        <begin position="297"/>
        <end position="311"/>
    </location>
</feature>
<reference evidence="4" key="1">
    <citation type="submission" date="2022-11" db="UniProtKB">
        <authorList>
            <consortium name="WormBaseParasite"/>
        </authorList>
    </citation>
    <scope>IDENTIFICATION</scope>
</reference>
<protein>
    <submittedName>
        <fullName evidence="4">Uncharacterized protein</fullName>
    </submittedName>
</protein>
<evidence type="ECO:0000256" key="1">
    <source>
        <dbReference type="SAM" id="MobiDB-lite"/>
    </source>
</evidence>
<evidence type="ECO:0000313" key="4">
    <source>
        <dbReference type="WBParaSite" id="PgR053_g054_t01"/>
    </source>
</evidence>
<proteinExistence type="predicted"/>
<feature type="compositionally biased region" description="Polar residues" evidence="1">
    <location>
        <begin position="157"/>
        <end position="167"/>
    </location>
</feature>
<keyword evidence="3" id="KW-1185">Reference proteome</keyword>
<dbReference type="WBParaSite" id="PgR053_g054_t01">
    <property type="protein sequence ID" value="PgR053_g054_t01"/>
    <property type="gene ID" value="PgR053_g054"/>
</dbReference>
<organism evidence="3 4">
    <name type="scientific">Parascaris univalens</name>
    <name type="common">Nematode worm</name>
    <dbReference type="NCBI Taxonomy" id="6257"/>
    <lineage>
        <taxon>Eukaryota</taxon>
        <taxon>Metazoa</taxon>
        <taxon>Ecdysozoa</taxon>
        <taxon>Nematoda</taxon>
        <taxon>Chromadorea</taxon>
        <taxon>Rhabditida</taxon>
        <taxon>Spirurina</taxon>
        <taxon>Ascaridomorpha</taxon>
        <taxon>Ascaridoidea</taxon>
        <taxon>Ascarididae</taxon>
        <taxon>Parascaris</taxon>
    </lineage>
</organism>
<feature type="compositionally biased region" description="Basic and acidic residues" evidence="1">
    <location>
        <begin position="198"/>
        <end position="216"/>
    </location>
</feature>
<evidence type="ECO:0000256" key="2">
    <source>
        <dbReference type="SAM" id="SignalP"/>
    </source>
</evidence>
<feature type="chain" id="PRO_5037620496" evidence="2">
    <location>
        <begin position="21"/>
        <end position="352"/>
    </location>
</feature>
<feature type="signal peptide" evidence="2">
    <location>
        <begin position="1"/>
        <end position="20"/>
    </location>
</feature>
<dbReference type="Proteomes" id="UP000887569">
    <property type="component" value="Unplaced"/>
</dbReference>